<evidence type="ECO:0000313" key="7">
    <source>
        <dbReference type="EMBL" id="TYC50978.1"/>
    </source>
</evidence>
<dbReference type="InterPro" id="IPR011650">
    <property type="entry name" value="Peptidase_M20_dimer"/>
</dbReference>
<dbReference type="NCBIfam" id="NF006365">
    <property type="entry name" value="PRK08588.1"/>
    <property type="match status" value="1"/>
</dbReference>
<evidence type="ECO:0000256" key="1">
    <source>
        <dbReference type="ARBA" id="ARBA00001947"/>
    </source>
</evidence>
<keyword evidence="5" id="KW-0862">Zinc</keyword>
<dbReference type="OrthoDB" id="9792335at2"/>
<dbReference type="Proteomes" id="UP000371977">
    <property type="component" value="Unassembled WGS sequence"/>
</dbReference>
<keyword evidence="4 7" id="KW-0378">Hydrolase</keyword>
<dbReference type="EMBL" id="SDGZ01000003">
    <property type="protein sequence ID" value="TYC50978.1"/>
    <property type="molecule type" value="Genomic_DNA"/>
</dbReference>
<dbReference type="GO" id="GO:0016787">
    <property type="term" value="F:hydrolase activity"/>
    <property type="evidence" value="ECO:0007669"/>
    <property type="project" value="UniProtKB-KW"/>
</dbReference>
<dbReference type="InterPro" id="IPR036264">
    <property type="entry name" value="Bact_exopeptidase_dim_dom"/>
</dbReference>
<feature type="domain" description="Peptidase M20 dimerisation" evidence="6">
    <location>
        <begin position="205"/>
        <end position="312"/>
    </location>
</feature>
<evidence type="ECO:0000313" key="8">
    <source>
        <dbReference type="Proteomes" id="UP000371977"/>
    </source>
</evidence>
<dbReference type="CDD" id="cd08659">
    <property type="entry name" value="M20_ArgE_DapE-like"/>
    <property type="match status" value="1"/>
</dbReference>
<dbReference type="PANTHER" id="PTHR43808">
    <property type="entry name" value="ACETYLORNITHINE DEACETYLASE"/>
    <property type="match status" value="1"/>
</dbReference>
<evidence type="ECO:0000256" key="5">
    <source>
        <dbReference type="ARBA" id="ARBA00022833"/>
    </source>
</evidence>
<dbReference type="Gene3D" id="3.40.630.10">
    <property type="entry name" value="Zn peptidases"/>
    <property type="match status" value="2"/>
</dbReference>
<proteinExistence type="inferred from homology"/>
<evidence type="ECO:0000256" key="4">
    <source>
        <dbReference type="ARBA" id="ARBA00022801"/>
    </source>
</evidence>
<dbReference type="PANTHER" id="PTHR43808:SF8">
    <property type="entry name" value="PEPTIDASE M20 DIMERISATION DOMAIN-CONTAINING PROTEIN"/>
    <property type="match status" value="1"/>
</dbReference>
<evidence type="ECO:0000256" key="3">
    <source>
        <dbReference type="ARBA" id="ARBA00022723"/>
    </source>
</evidence>
<keyword evidence="8" id="KW-1185">Reference proteome</keyword>
<dbReference type="SUPFAM" id="SSF53187">
    <property type="entry name" value="Zn-dependent exopeptidases"/>
    <property type="match status" value="1"/>
</dbReference>
<accession>A0A6C2CAA7</accession>
<dbReference type="RefSeq" id="WP_148621564.1">
    <property type="nucleotide sequence ID" value="NZ_SDGZ01000003.1"/>
</dbReference>
<evidence type="ECO:0000259" key="6">
    <source>
        <dbReference type="Pfam" id="PF07687"/>
    </source>
</evidence>
<dbReference type="InterPro" id="IPR002933">
    <property type="entry name" value="Peptidase_M20"/>
</dbReference>
<comment type="cofactor">
    <cofactor evidence="1">
        <name>Zn(2+)</name>
        <dbReference type="ChEBI" id="CHEBI:29105"/>
    </cofactor>
</comment>
<comment type="similarity">
    <text evidence="2">Belongs to the peptidase M20A family.</text>
</comment>
<comment type="caution">
    <text evidence="7">The sequence shown here is derived from an EMBL/GenBank/DDBJ whole genome shotgun (WGS) entry which is preliminary data.</text>
</comment>
<name>A0A6C2CAA7_9LACO</name>
<evidence type="ECO:0000256" key="2">
    <source>
        <dbReference type="ARBA" id="ARBA00006247"/>
    </source>
</evidence>
<protein>
    <submittedName>
        <fullName evidence="7">M20/M25/M40 family metallo-hydrolase</fullName>
    </submittedName>
</protein>
<organism evidence="7 8">
    <name type="scientific">Weissella muntiaci</name>
    <dbReference type="NCBI Taxonomy" id="2508881"/>
    <lineage>
        <taxon>Bacteria</taxon>
        <taxon>Bacillati</taxon>
        <taxon>Bacillota</taxon>
        <taxon>Bacilli</taxon>
        <taxon>Lactobacillales</taxon>
        <taxon>Lactobacillaceae</taxon>
        <taxon>Weissella</taxon>
    </lineage>
</organism>
<dbReference type="GO" id="GO:0046872">
    <property type="term" value="F:metal ion binding"/>
    <property type="evidence" value="ECO:0007669"/>
    <property type="project" value="UniProtKB-KW"/>
</dbReference>
<dbReference type="Gene3D" id="3.30.70.360">
    <property type="match status" value="1"/>
</dbReference>
<sequence>MNKEEKLNILKDLIELNTINDDEKLVADYLADIFIKHGIDPSQIKKVGQSDNRANLVVDINPTSTPVLAFTGHEDVVSSGDLTAWQQTAGQAFKAIEKDGRLFGRGTSDMKSGLAAQAIALIELNDDPNFNKHVRFLATVGEEIGMLGSIQLADEGFVDDVEALVVGEPSTTNNIAMITQLAASGIMPIAQPNPREFGRHAIYSAHKGSLNYTVIAKGKTAHSSMPELGINAIDQLLTYYNAQQAYFTTLKEYSNDILGRIVPVNTMIAGGEQPNTVPGSASLTAKIRTIPEYSNEQIASDLQAIIDDLNAKGANLTLQITGSIIPVYTSVDSPLANLARKLHHETWGEDSLVVGATGGTDAAKFVERNPKLEVIIMGPGNETAHQVDEFVLIDDYLQYIDIYRNFAIEYFN</sequence>
<dbReference type="Pfam" id="PF01546">
    <property type="entry name" value="Peptidase_M20"/>
    <property type="match status" value="1"/>
</dbReference>
<dbReference type="Pfam" id="PF07687">
    <property type="entry name" value="M20_dimer"/>
    <property type="match status" value="1"/>
</dbReference>
<dbReference type="AlphaFoldDB" id="A0A6C2CAA7"/>
<reference evidence="7 8" key="1">
    <citation type="submission" date="2019-01" db="EMBL/GenBank/DDBJ databases">
        <title>Weissella sp. nov., a novel lactic acid bacterium isolated from animal feces.</title>
        <authorList>
            <person name="Wang L.-T."/>
        </authorList>
    </citation>
    <scope>NUCLEOTIDE SEQUENCE [LARGE SCALE GENOMIC DNA]</scope>
    <source>
        <strain evidence="7 8">8H-2</strain>
    </source>
</reference>
<keyword evidence="3" id="KW-0479">Metal-binding</keyword>
<dbReference type="InterPro" id="IPR050072">
    <property type="entry name" value="Peptidase_M20A"/>
</dbReference>
<dbReference type="SUPFAM" id="SSF55031">
    <property type="entry name" value="Bacterial exopeptidase dimerisation domain"/>
    <property type="match status" value="1"/>
</dbReference>
<gene>
    <name evidence="7" type="ORF">ESZ50_00135</name>
</gene>